<accession>A0A158F0W9</accession>
<evidence type="ECO:0000313" key="1">
    <source>
        <dbReference type="EMBL" id="SAL13029.1"/>
    </source>
</evidence>
<comment type="caution">
    <text evidence="1">The sequence shown here is derived from an EMBL/GenBank/DDBJ whole genome shotgun (WGS) entry which is preliminary data.</text>
</comment>
<organism evidence="1 2">
    <name type="scientific">Caballeronia arvi</name>
    <dbReference type="NCBI Taxonomy" id="1777135"/>
    <lineage>
        <taxon>Bacteria</taxon>
        <taxon>Pseudomonadati</taxon>
        <taxon>Pseudomonadota</taxon>
        <taxon>Betaproteobacteria</taxon>
        <taxon>Burkholderiales</taxon>
        <taxon>Burkholderiaceae</taxon>
        <taxon>Caballeronia</taxon>
    </lineage>
</organism>
<dbReference type="RefSeq" id="WP_061144964.1">
    <property type="nucleotide sequence ID" value="NZ_FCOM02000001.1"/>
</dbReference>
<dbReference type="OrthoDB" id="9800421at2"/>
<dbReference type="InterPro" id="IPR008318">
    <property type="entry name" value="UCP030820"/>
</dbReference>
<dbReference type="Proteomes" id="UP000055019">
    <property type="component" value="Unassembled WGS sequence"/>
</dbReference>
<gene>
    <name evidence="1" type="ORF">AWB74_00274</name>
</gene>
<dbReference type="AlphaFoldDB" id="A0A158F0W9"/>
<proteinExistence type="predicted"/>
<evidence type="ECO:0000313" key="2">
    <source>
        <dbReference type="Proteomes" id="UP000055019"/>
    </source>
</evidence>
<dbReference type="EMBL" id="FCOM02000001">
    <property type="protein sequence ID" value="SAL13029.1"/>
    <property type="molecule type" value="Genomic_DNA"/>
</dbReference>
<sequence length="119" mass="13514">MKILTKADHDADTNERVTSLANDDDPLTLKDRLKELDRIELHFPHFTDGRAYSQAYLLRRRLGFKGDLRATGDVLIDQLVQMERTGFSSAVLKEGLDADDAERQFARFAGFYQGDLASH</sequence>
<reference evidence="1" key="1">
    <citation type="submission" date="2016-01" db="EMBL/GenBank/DDBJ databases">
        <authorList>
            <person name="Peeters C."/>
        </authorList>
    </citation>
    <scope>NUCLEOTIDE SEQUENCE [LARGE SCALE GENOMIC DNA]</scope>
    <source>
        <strain evidence="1">LMG 29317</strain>
    </source>
</reference>
<keyword evidence="2" id="KW-1185">Reference proteome</keyword>
<protein>
    <submittedName>
        <fullName evidence="1">Oxidoreductase</fullName>
    </submittedName>
</protein>
<dbReference type="Pfam" id="PF06073">
    <property type="entry name" value="DUF934"/>
    <property type="match status" value="1"/>
</dbReference>
<name>A0A158F0W9_9BURK</name>